<name>A0A7H8N5D9_9ACTN</name>
<proteinExistence type="predicted"/>
<evidence type="ECO:0000256" key="2">
    <source>
        <dbReference type="SAM" id="MobiDB-lite"/>
    </source>
</evidence>
<evidence type="ECO:0000313" key="4">
    <source>
        <dbReference type="Proteomes" id="UP000509303"/>
    </source>
</evidence>
<sequence length="202" mass="22029">MTELLLVRHGETDWSRSGQHTSWTELPLTERGAEQARALRPLLATRTLARVLVSPRTRARETARLTGLLDRAVVESDLSEWAYGVYEGRTTPDIHRTRPDWDLWTDGAPQESPERPGESPQQVGARADRLLAGLAPLLDADAEDAGDVLLFGHGHILRAVAARRLGLPVAAGALFRLDTATVSRIGTEHGRPAVTGWNVPTG</sequence>
<reference evidence="3 4" key="1">
    <citation type="submission" date="2020-06" db="EMBL/GenBank/DDBJ databases">
        <title>Genome mining for natural products.</title>
        <authorList>
            <person name="Zhang B."/>
            <person name="Shi J."/>
            <person name="Ge H."/>
        </authorList>
    </citation>
    <scope>NUCLEOTIDE SEQUENCE [LARGE SCALE GENOMIC DNA]</scope>
    <source>
        <strain evidence="3 4">NA00687</strain>
    </source>
</reference>
<dbReference type="EMBL" id="CP054929">
    <property type="protein sequence ID" value="QKW49724.1"/>
    <property type="molecule type" value="Genomic_DNA"/>
</dbReference>
<dbReference type="Proteomes" id="UP000509303">
    <property type="component" value="Chromosome"/>
</dbReference>
<evidence type="ECO:0000313" key="3">
    <source>
        <dbReference type="EMBL" id="QKW49724.1"/>
    </source>
</evidence>
<feature type="binding site" evidence="1">
    <location>
        <position position="58"/>
    </location>
    <ligand>
        <name>substrate</name>
    </ligand>
</feature>
<dbReference type="PANTHER" id="PTHR48100:SF15">
    <property type="entry name" value="SEDOHEPTULOSE 1,7-BISPHOSPHATASE"/>
    <property type="match status" value="1"/>
</dbReference>
<dbReference type="InterPro" id="IPR013078">
    <property type="entry name" value="His_Pase_superF_clade-1"/>
</dbReference>
<keyword evidence="4" id="KW-1185">Reference proteome</keyword>
<dbReference type="Pfam" id="PF00300">
    <property type="entry name" value="His_Phos_1"/>
    <property type="match status" value="1"/>
</dbReference>
<dbReference type="SUPFAM" id="SSF53254">
    <property type="entry name" value="Phosphoglycerate mutase-like"/>
    <property type="match status" value="1"/>
</dbReference>
<dbReference type="CDD" id="cd07067">
    <property type="entry name" value="HP_PGM_like"/>
    <property type="match status" value="1"/>
</dbReference>
<organism evidence="3 4">
    <name type="scientific">Streptomyces buecherae</name>
    <dbReference type="NCBI Taxonomy" id="2763006"/>
    <lineage>
        <taxon>Bacteria</taxon>
        <taxon>Bacillati</taxon>
        <taxon>Actinomycetota</taxon>
        <taxon>Actinomycetes</taxon>
        <taxon>Kitasatosporales</taxon>
        <taxon>Streptomycetaceae</taxon>
        <taxon>Streptomyces</taxon>
    </lineage>
</organism>
<dbReference type="SMART" id="SM00855">
    <property type="entry name" value="PGAM"/>
    <property type="match status" value="1"/>
</dbReference>
<dbReference type="RefSeq" id="WP_176161458.1">
    <property type="nucleotide sequence ID" value="NZ_CP054929.1"/>
</dbReference>
<dbReference type="InterPro" id="IPR050275">
    <property type="entry name" value="PGM_Phosphatase"/>
</dbReference>
<gene>
    <name evidence="3" type="ORF">HUT08_09325</name>
</gene>
<dbReference type="AlphaFoldDB" id="A0A7H8N5D9"/>
<dbReference type="PANTHER" id="PTHR48100">
    <property type="entry name" value="BROAD-SPECIFICITY PHOSPHATASE YOR283W-RELATED"/>
    <property type="match status" value="1"/>
</dbReference>
<feature type="region of interest" description="Disordered" evidence="2">
    <location>
        <begin position="97"/>
        <end position="123"/>
    </location>
</feature>
<accession>A0A7H8N5D9</accession>
<dbReference type="Gene3D" id="3.40.50.1240">
    <property type="entry name" value="Phosphoglycerate mutase-like"/>
    <property type="match status" value="1"/>
</dbReference>
<evidence type="ECO:0000256" key="1">
    <source>
        <dbReference type="PIRSR" id="PIRSR613078-2"/>
    </source>
</evidence>
<dbReference type="InterPro" id="IPR029033">
    <property type="entry name" value="His_PPase_superfam"/>
</dbReference>
<dbReference type="GO" id="GO:0101006">
    <property type="term" value="F:protein histidine phosphatase activity"/>
    <property type="evidence" value="ECO:0007669"/>
    <property type="project" value="TreeGrafter"/>
</dbReference>
<protein>
    <submittedName>
        <fullName evidence="3">Histidine phosphatase family protein</fullName>
    </submittedName>
</protein>
<dbReference type="GO" id="GO:0070297">
    <property type="term" value="P:regulation of phosphorelay signal transduction system"/>
    <property type="evidence" value="ECO:0007669"/>
    <property type="project" value="TreeGrafter"/>
</dbReference>